<dbReference type="GO" id="GO:0006508">
    <property type="term" value="P:proteolysis"/>
    <property type="evidence" value="ECO:0007669"/>
    <property type="project" value="UniProtKB-KW"/>
</dbReference>
<dbReference type="InterPro" id="IPR001333">
    <property type="entry name" value="Peptidase_M32_Taq"/>
</dbReference>
<dbReference type="OrthoDB" id="9769691at2"/>
<evidence type="ECO:0000259" key="7">
    <source>
        <dbReference type="Pfam" id="PF01432"/>
    </source>
</evidence>
<dbReference type="Proteomes" id="UP000012081">
    <property type="component" value="Unassembled WGS sequence"/>
</dbReference>
<evidence type="ECO:0000256" key="4">
    <source>
        <dbReference type="ARBA" id="ARBA00022833"/>
    </source>
</evidence>
<dbReference type="GO" id="GO:0004222">
    <property type="term" value="F:metalloendopeptidase activity"/>
    <property type="evidence" value="ECO:0007669"/>
    <property type="project" value="InterPro"/>
</dbReference>
<sequence>MTKQLPQRWDLDVFFPGGSASEAFRTFLGQLEDEVAALRAQLTQKGLSLSEPSPFQAVLATVQSIAVRLKEAGAFISCLTAQNVRDEQATLLGGRVKSLSAAFASVLTTWDVHLLNIDEQSWNAILQLPDVEPIAFPLNERRRRAQEKLTSEQEMLATDLAVDGYHAWQDLSNAVVGRMTIEVEIDGETKQLSVGQAANLMNHPDRSVRALVFAKWEEAWAKEAELFAKAINHLAGFRLALYRHRGWESVLREPLDIGRMQEKTLDAMWQAINNRKDRLVAYLERKAKLLGVEKVSWYDVSAPISKEHKQVSYDEAAAFILEQFGRFHPAMAEFSRRAFEEGWIEAEDRAGKRPGGFCTSFPVRNQSRVFMTYAGTAKNVSTLAHELGHAYHQQVMSGLPQLAQNYAMNVAETASTFAEMIVADAAVKNAASDKERISLLEDKLQQTVAFFMNIHARFLFETRFYEQRKKGLVSVGELNRLMVEAQKEAYCDALSEYEPHFWASKLHFYITTYPFYNFPYTFGYLFSLSVYARALQEGPGFADMYDALLRDTGRMTVEELAMRHLGEDITTVEFWQTAVDLAVADIDEFLRLTEKETV</sequence>
<accession>M8DI74</accession>
<evidence type="ECO:0000256" key="3">
    <source>
        <dbReference type="ARBA" id="ARBA00022801"/>
    </source>
</evidence>
<dbReference type="Gene3D" id="1.20.140.70">
    <property type="entry name" value="Oligopeptidase f, N-terminal domain"/>
    <property type="match status" value="1"/>
</dbReference>
<dbReference type="AlphaFoldDB" id="M8DI74"/>
<evidence type="ECO:0000256" key="5">
    <source>
        <dbReference type="ARBA" id="ARBA00023049"/>
    </source>
</evidence>
<gene>
    <name evidence="9" type="ORF">I532_10882</name>
</gene>
<dbReference type="CDD" id="cd09607">
    <property type="entry name" value="M3B_PepF"/>
    <property type="match status" value="1"/>
</dbReference>
<dbReference type="SUPFAM" id="SSF55486">
    <property type="entry name" value="Metalloproteases ('zincins'), catalytic domain"/>
    <property type="match status" value="1"/>
</dbReference>
<evidence type="ECO:0000256" key="1">
    <source>
        <dbReference type="ARBA" id="ARBA00022670"/>
    </source>
</evidence>
<feature type="domain" description="Peptidase M3A/M3B catalytic" evidence="7">
    <location>
        <begin position="200"/>
        <end position="578"/>
    </location>
</feature>
<dbReference type="InterPro" id="IPR042088">
    <property type="entry name" value="OligoPept_F_C"/>
</dbReference>
<feature type="domain" description="Oligopeptidase F N-terminal" evidence="8">
    <location>
        <begin position="114"/>
        <end position="180"/>
    </location>
</feature>
<dbReference type="EMBL" id="APBN01000003">
    <property type="protein sequence ID" value="EMT53278.1"/>
    <property type="molecule type" value="Genomic_DNA"/>
</dbReference>
<protein>
    <submittedName>
        <fullName evidence="9">Oligoendopeptidase</fullName>
    </submittedName>
</protein>
<dbReference type="Pfam" id="PF01432">
    <property type="entry name" value="Peptidase_M3"/>
    <property type="match status" value="1"/>
</dbReference>
<comment type="caution">
    <text evidence="9">The sequence shown here is derived from an EMBL/GenBank/DDBJ whole genome shotgun (WGS) entry which is preliminary data.</text>
</comment>
<dbReference type="RefSeq" id="WP_003388188.1">
    <property type="nucleotide sequence ID" value="NZ_APBN01000003.1"/>
</dbReference>
<dbReference type="Pfam" id="PF08439">
    <property type="entry name" value="Peptidase_M3_N"/>
    <property type="match status" value="1"/>
</dbReference>
<name>M8DI74_9BACL</name>
<dbReference type="PATRIC" id="fig|1300222.3.peg.2262"/>
<proteinExistence type="inferred from homology"/>
<comment type="cofactor">
    <cofactor evidence="6">
        <name>Zn(2+)</name>
        <dbReference type="ChEBI" id="CHEBI:29105"/>
    </cofactor>
    <text evidence="6">Binds 1 zinc ion.</text>
</comment>
<dbReference type="InterPro" id="IPR011977">
    <property type="entry name" value="Pept_M3B_clade3"/>
</dbReference>
<reference evidence="9 10" key="1">
    <citation type="submission" date="2013-03" db="EMBL/GenBank/DDBJ databases">
        <title>Assembly of a new bacterial strain Brevibacillus borstelensis AK1.</title>
        <authorList>
            <person name="Rajan I."/>
            <person name="PoliReddy D."/>
            <person name="Sugumar T."/>
            <person name="Rathinam K."/>
            <person name="Alqarawi S."/>
            <person name="Khalil A.B."/>
            <person name="Sivakumar N."/>
        </authorList>
    </citation>
    <scope>NUCLEOTIDE SEQUENCE [LARGE SCALE GENOMIC DNA]</scope>
    <source>
        <strain evidence="9 10">AK1</strain>
    </source>
</reference>
<evidence type="ECO:0000313" key="10">
    <source>
        <dbReference type="Proteomes" id="UP000012081"/>
    </source>
</evidence>
<comment type="similarity">
    <text evidence="6">Belongs to the peptidase M3 family.</text>
</comment>
<evidence type="ECO:0000259" key="8">
    <source>
        <dbReference type="Pfam" id="PF08439"/>
    </source>
</evidence>
<dbReference type="Gene3D" id="1.10.1370.20">
    <property type="entry name" value="Oligoendopeptidase f, C-terminal domain"/>
    <property type="match status" value="1"/>
</dbReference>
<keyword evidence="2 6" id="KW-0479">Metal-binding</keyword>
<keyword evidence="10" id="KW-1185">Reference proteome</keyword>
<keyword evidence="4 6" id="KW-0862">Zinc</keyword>
<dbReference type="GO" id="GO:0046872">
    <property type="term" value="F:metal ion binding"/>
    <property type="evidence" value="ECO:0007669"/>
    <property type="project" value="UniProtKB-UniRule"/>
</dbReference>
<dbReference type="InterPro" id="IPR013647">
    <property type="entry name" value="OligopepF_N_dom"/>
</dbReference>
<dbReference type="InterPro" id="IPR001567">
    <property type="entry name" value="Pept_M3A_M3B_dom"/>
</dbReference>
<keyword evidence="3 6" id="KW-0378">Hydrolase</keyword>
<dbReference type="PANTHER" id="PTHR34217">
    <property type="entry name" value="METAL-DEPENDENT CARBOXYPEPTIDASE"/>
    <property type="match status" value="1"/>
</dbReference>
<evidence type="ECO:0000256" key="2">
    <source>
        <dbReference type="ARBA" id="ARBA00022723"/>
    </source>
</evidence>
<dbReference type="NCBIfam" id="TIGR02290">
    <property type="entry name" value="M3_fam_3"/>
    <property type="match status" value="1"/>
</dbReference>
<dbReference type="PANTHER" id="PTHR34217:SF1">
    <property type="entry name" value="CARBOXYPEPTIDASE 1"/>
    <property type="match status" value="1"/>
</dbReference>
<dbReference type="STRING" id="1300222.I532_10882"/>
<dbReference type="GO" id="GO:0004181">
    <property type="term" value="F:metallocarboxypeptidase activity"/>
    <property type="evidence" value="ECO:0007669"/>
    <property type="project" value="InterPro"/>
</dbReference>
<keyword evidence="1 6" id="KW-0645">Protease</keyword>
<organism evidence="9 10">
    <name type="scientific">Brevibacillus borstelensis AK1</name>
    <dbReference type="NCBI Taxonomy" id="1300222"/>
    <lineage>
        <taxon>Bacteria</taxon>
        <taxon>Bacillati</taxon>
        <taxon>Bacillota</taxon>
        <taxon>Bacilli</taxon>
        <taxon>Bacillales</taxon>
        <taxon>Paenibacillaceae</taxon>
        <taxon>Brevibacillus</taxon>
    </lineage>
</organism>
<evidence type="ECO:0000313" key="9">
    <source>
        <dbReference type="EMBL" id="EMT53278.1"/>
    </source>
</evidence>
<keyword evidence="5 6" id="KW-0482">Metalloprotease</keyword>
<dbReference type="MEROPS" id="M03.A08"/>
<evidence type="ECO:0000256" key="6">
    <source>
        <dbReference type="RuleBase" id="RU003435"/>
    </source>
</evidence>
<dbReference type="InterPro" id="IPR034006">
    <property type="entry name" value="M3B_PepF_2"/>
</dbReference>